<comment type="caution">
    <text evidence="8">The sequence shown here is derived from an EMBL/GenBank/DDBJ whole genome shotgun (WGS) entry which is preliminary data.</text>
</comment>
<feature type="non-terminal residue" evidence="8">
    <location>
        <position position="210"/>
    </location>
</feature>
<keyword evidence="4 7" id="KW-0378">Hydrolase</keyword>
<name>A0ABX5ADP0_RATRA</name>
<evidence type="ECO:0000256" key="4">
    <source>
        <dbReference type="ARBA" id="ARBA00022801"/>
    </source>
</evidence>
<proteinExistence type="inferred from homology"/>
<keyword evidence="6" id="KW-0546">Nucleotide metabolism</keyword>
<dbReference type="InterPro" id="IPR029001">
    <property type="entry name" value="ITPase-like_fam"/>
</dbReference>
<keyword evidence="9" id="KW-1185">Reference proteome</keyword>
<dbReference type="NCBIfam" id="TIGR00042">
    <property type="entry name" value="RdgB/HAM1 family non-canonical purine NTP pyrophosphatase"/>
    <property type="match status" value="1"/>
</dbReference>
<evidence type="ECO:0000256" key="5">
    <source>
        <dbReference type="ARBA" id="ARBA00022842"/>
    </source>
</evidence>
<dbReference type="InterPro" id="IPR002637">
    <property type="entry name" value="RdgB/HAM1"/>
</dbReference>
<dbReference type="PANTHER" id="PTHR11067">
    <property type="entry name" value="INOSINE TRIPHOSPHATE PYROPHOSPHATASE/HAM1 PROTEIN"/>
    <property type="match status" value="1"/>
</dbReference>
<dbReference type="HAMAP" id="MF_01405">
    <property type="entry name" value="Non_canon_purine_NTPase"/>
    <property type="match status" value="1"/>
</dbReference>
<dbReference type="SUPFAM" id="SSF52972">
    <property type="entry name" value="ITPase-like"/>
    <property type="match status" value="1"/>
</dbReference>
<evidence type="ECO:0000256" key="7">
    <source>
        <dbReference type="RuleBase" id="RU003781"/>
    </source>
</evidence>
<sequence length="210" mass="21660">MSLDLVLATHNAGKVEEFRAMLAGALPGVGVRAYDGPEPVEDGVSFAENALIKARAAAAHTGLVAVADDSGICVDVLGGAPGIFSARWSGRAHDASANLELLLAQLRDVKAEHRGAHFSCTIALVVPDSVLPGGQETVVEGRWDGAIATTPRGTNGHGYDPIFVPEAGALTAAELAPGQKNARSHRARAFTALRTELAALSPPETAALSW</sequence>
<evidence type="ECO:0000313" key="9">
    <source>
        <dbReference type="Proteomes" id="UP000239698"/>
    </source>
</evidence>
<dbReference type="Pfam" id="PF01725">
    <property type="entry name" value="Ham1p_like"/>
    <property type="match status" value="1"/>
</dbReference>
<accession>A0ABX5ADP0</accession>
<evidence type="ECO:0000313" key="8">
    <source>
        <dbReference type="EMBL" id="PPH78685.1"/>
    </source>
</evidence>
<evidence type="ECO:0000256" key="6">
    <source>
        <dbReference type="ARBA" id="ARBA00023080"/>
    </source>
</evidence>
<comment type="similarity">
    <text evidence="1 7">Belongs to the HAM1 NTPase family.</text>
</comment>
<protein>
    <submittedName>
        <fullName evidence="8">Non-canonical purine NTP pyrophosphatase, RdgB/HAM1 family</fullName>
    </submittedName>
</protein>
<gene>
    <name evidence="8" type="primary">rdgB</name>
    <name evidence="8" type="ORF">C5C40_03875</name>
</gene>
<evidence type="ECO:0000256" key="2">
    <source>
        <dbReference type="ARBA" id="ARBA00022723"/>
    </source>
</evidence>
<organism evidence="8 9">
    <name type="scientific">Rathayibacter rathayi</name>
    <name type="common">Corynebacterium rathayi</name>
    <dbReference type="NCBI Taxonomy" id="33887"/>
    <lineage>
        <taxon>Bacteria</taxon>
        <taxon>Bacillati</taxon>
        <taxon>Actinomycetota</taxon>
        <taxon>Actinomycetes</taxon>
        <taxon>Micrococcales</taxon>
        <taxon>Microbacteriaceae</taxon>
        <taxon>Rathayibacter</taxon>
    </lineage>
</organism>
<dbReference type="EMBL" id="PSVT01000005">
    <property type="protein sequence ID" value="PPH78685.1"/>
    <property type="molecule type" value="Genomic_DNA"/>
</dbReference>
<keyword evidence="3" id="KW-0547">Nucleotide-binding</keyword>
<keyword evidence="2" id="KW-0479">Metal-binding</keyword>
<evidence type="ECO:0000256" key="1">
    <source>
        <dbReference type="ARBA" id="ARBA00008023"/>
    </source>
</evidence>
<dbReference type="PANTHER" id="PTHR11067:SF9">
    <property type="entry name" value="INOSINE TRIPHOSPHATE PYROPHOSPHATASE"/>
    <property type="match status" value="1"/>
</dbReference>
<dbReference type="CDD" id="cd00515">
    <property type="entry name" value="HAM1"/>
    <property type="match status" value="1"/>
</dbReference>
<evidence type="ECO:0000256" key="3">
    <source>
        <dbReference type="ARBA" id="ARBA00022741"/>
    </source>
</evidence>
<keyword evidence="5" id="KW-0460">Magnesium</keyword>
<dbReference type="Proteomes" id="UP000239698">
    <property type="component" value="Unassembled WGS sequence"/>
</dbReference>
<dbReference type="InterPro" id="IPR020922">
    <property type="entry name" value="dITP/XTP_pyrophosphatase"/>
</dbReference>
<reference evidence="8 9" key="1">
    <citation type="submission" date="2018-02" db="EMBL/GenBank/DDBJ databases">
        <title>Bacteriophage NCPPB3778 and a type I-E CRISPR drive the evolution of the US Biological Select Agent, Rathayibacter toxicus.</title>
        <authorList>
            <person name="Davis E.W.II."/>
            <person name="Tabima J.F."/>
            <person name="Weisberg A.J."/>
            <person name="Lopes L.D."/>
            <person name="Wiseman M.S."/>
            <person name="Wiseman M.S."/>
            <person name="Pupko T."/>
            <person name="Belcher M.S."/>
            <person name="Sechler A.J."/>
            <person name="Tancos M.A."/>
            <person name="Schroeder B.K."/>
            <person name="Murray T.D."/>
            <person name="Luster D.G."/>
            <person name="Schneider W.L."/>
            <person name="Rogers E."/>
            <person name="Andreote F.D."/>
            <person name="Grunwald N.J."/>
            <person name="Putnam M.L."/>
            <person name="Chang J.H."/>
        </authorList>
    </citation>
    <scope>NUCLEOTIDE SEQUENCE [LARGE SCALE GENOMIC DNA]</scope>
    <source>
        <strain evidence="8 9">AY1D6</strain>
    </source>
</reference>
<dbReference type="RefSeq" id="WP_104275000.1">
    <property type="nucleotide sequence ID" value="NZ_PSUP01000008.1"/>
</dbReference>
<dbReference type="Gene3D" id="3.90.950.10">
    <property type="match status" value="1"/>
</dbReference>